<evidence type="ECO:0000313" key="9">
    <source>
        <dbReference type="Proteomes" id="UP000676325"/>
    </source>
</evidence>
<evidence type="ECO:0000256" key="7">
    <source>
        <dbReference type="SAM" id="MobiDB-lite"/>
    </source>
</evidence>
<dbReference type="Proteomes" id="UP000676325">
    <property type="component" value="Unassembled WGS sequence"/>
</dbReference>
<comment type="subcellular location">
    <subcellularLocation>
        <location evidence="6">Cell membrane</location>
        <topology evidence="6">Multi-pass membrane protein</topology>
    </subcellularLocation>
    <subcellularLocation>
        <location evidence="1">Membrane</location>
    </subcellularLocation>
</comment>
<evidence type="ECO:0000256" key="5">
    <source>
        <dbReference type="ARBA" id="ARBA00023136"/>
    </source>
</evidence>
<feature type="region of interest" description="Disordered" evidence="7">
    <location>
        <begin position="257"/>
        <end position="329"/>
    </location>
</feature>
<dbReference type="AlphaFoldDB" id="A0A941IFP9"/>
<evidence type="ECO:0000256" key="1">
    <source>
        <dbReference type="ARBA" id="ARBA00004370"/>
    </source>
</evidence>
<accession>A0A941IFP9</accession>
<evidence type="ECO:0000256" key="4">
    <source>
        <dbReference type="ARBA" id="ARBA00022989"/>
    </source>
</evidence>
<evidence type="ECO:0000256" key="2">
    <source>
        <dbReference type="ARBA" id="ARBA00007165"/>
    </source>
</evidence>
<feature type="transmembrane region" description="Helical" evidence="6">
    <location>
        <begin position="226"/>
        <end position="248"/>
    </location>
</feature>
<sequence length="329" mass="35698">MLRSYRFALSARWMAFHALVWLLLIPAFIALGYWQRTLWKDRADSQGLVYAKLDAKPAGIDAVDPIGHTVAQSQQWVAVTATGHYDTAHQFAVRNRSQNENAGWYVVTPLVLSDGTAILVNQGWIAASNSNVSSTAMPTLPPVPGGTVTVKGYLQPDETTALTRITDDTNSLPAGEIALITTKDLQSRVANTLHDGSIQLASSTPANTASTAAQAVPGPSYDNTMYIAYMVQWWVFAVIMPITWLKLLHREAQELERKARVGDEDDWDDDEDWDDEEDEDWEERADGDDAEPSTADDAEPVPAVAAAAAGSATAAASAEPSSDRGQPVE</sequence>
<dbReference type="EMBL" id="JAGSOH010000004">
    <property type="protein sequence ID" value="MBR7825284.1"/>
    <property type="molecule type" value="Genomic_DNA"/>
</dbReference>
<organism evidence="8 9">
    <name type="scientific">Actinospica acidithermotolerans</name>
    <dbReference type="NCBI Taxonomy" id="2828514"/>
    <lineage>
        <taxon>Bacteria</taxon>
        <taxon>Bacillati</taxon>
        <taxon>Actinomycetota</taxon>
        <taxon>Actinomycetes</taxon>
        <taxon>Catenulisporales</taxon>
        <taxon>Actinospicaceae</taxon>
        <taxon>Actinospica</taxon>
    </lineage>
</organism>
<dbReference type="PROSITE" id="PS50895">
    <property type="entry name" value="SURF1"/>
    <property type="match status" value="1"/>
</dbReference>
<protein>
    <recommendedName>
        <fullName evidence="6">SURF1-like protein</fullName>
    </recommendedName>
</protein>
<dbReference type="PANTHER" id="PTHR23427">
    <property type="entry name" value="SURFEIT LOCUS PROTEIN"/>
    <property type="match status" value="1"/>
</dbReference>
<dbReference type="PANTHER" id="PTHR23427:SF2">
    <property type="entry name" value="SURFEIT LOCUS PROTEIN 1"/>
    <property type="match status" value="1"/>
</dbReference>
<dbReference type="InterPro" id="IPR002994">
    <property type="entry name" value="Surf1/Shy1"/>
</dbReference>
<keyword evidence="3 6" id="KW-0812">Transmembrane</keyword>
<dbReference type="Pfam" id="PF02104">
    <property type="entry name" value="SURF1"/>
    <property type="match status" value="1"/>
</dbReference>
<evidence type="ECO:0000256" key="6">
    <source>
        <dbReference type="RuleBase" id="RU363076"/>
    </source>
</evidence>
<proteinExistence type="inferred from homology"/>
<keyword evidence="4 6" id="KW-1133">Transmembrane helix</keyword>
<keyword evidence="5 6" id="KW-0472">Membrane</keyword>
<dbReference type="GO" id="GO:0005886">
    <property type="term" value="C:plasma membrane"/>
    <property type="evidence" value="ECO:0007669"/>
    <property type="project" value="UniProtKB-SubCell"/>
</dbReference>
<keyword evidence="6" id="KW-1003">Cell membrane</keyword>
<name>A0A941IFP9_9ACTN</name>
<gene>
    <name evidence="8" type="ORF">KDK95_03120</name>
</gene>
<keyword evidence="9" id="KW-1185">Reference proteome</keyword>
<feature type="compositionally biased region" description="Low complexity" evidence="7">
    <location>
        <begin position="300"/>
        <end position="319"/>
    </location>
</feature>
<dbReference type="RefSeq" id="WP_212516431.1">
    <property type="nucleotide sequence ID" value="NZ_JAGSOH010000004.1"/>
</dbReference>
<comment type="caution">
    <text evidence="6">Lacks conserved residue(s) required for the propagation of feature annotation.</text>
</comment>
<comment type="caution">
    <text evidence="8">The sequence shown here is derived from an EMBL/GenBank/DDBJ whole genome shotgun (WGS) entry which is preliminary data.</text>
</comment>
<dbReference type="InterPro" id="IPR045214">
    <property type="entry name" value="Surf1/Surf4"/>
</dbReference>
<comment type="similarity">
    <text evidence="2 6">Belongs to the SURF1 family.</text>
</comment>
<dbReference type="CDD" id="cd06662">
    <property type="entry name" value="SURF1"/>
    <property type="match status" value="1"/>
</dbReference>
<evidence type="ECO:0000256" key="3">
    <source>
        <dbReference type="ARBA" id="ARBA00022692"/>
    </source>
</evidence>
<evidence type="ECO:0000313" key="8">
    <source>
        <dbReference type="EMBL" id="MBR7825284.1"/>
    </source>
</evidence>
<reference evidence="8" key="1">
    <citation type="submission" date="2021-04" db="EMBL/GenBank/DDBJ databases">
        <title>Genome based classification of Actinospica acidithermotolerans sp. nov., an actinobacterium isolated from an Indonesian hot spring.</title>
        <authorList>
            <person name="Kusuma A.B."/>
            <person name="Putra K.E."/>
            <person name="Nafisah S."/>
            <person name="Loh J."/>
            <person name="Nouioui I."/>
            <person name="Goodfellow M."/>
        </authorList>
    </citation>
    <scope>NUCLEOTIDE SEQUENCE</scope>
    <source>
        <strain evidence="8">MGRD01-02</strain>
    </source>
</reference>
<feature type="compositionally biased region" description="Acidic residues" evidence="7">
    <location>
        <begin position="263"/>
        <end position="299"/>
    </location>
</feature>